<name>A0A1M6FTM2_9FLAO</name>
<dbReference type="STRING" id="192903.SAMN04488513_102546"/>
<dbReference type="PROSITE" id="PS00659">
    <property type="entry name" value="GLYCOSYL_HYDROL_F5"/>
    <property type="match status" value="1"/>
</dbReference>
<evidence type="ECO:0000313" key="10">
    <source>
        <dbReference type="EMBL" id="SHJ00949.1"/>
    </source>
</evidence>
<evidence type="ECO:0000256" key="3">
    <source>
        <dbReference type="ARBA" id="ARBA00023001"/>
    </source>
</evidence>
<dbReference type="PANTHER" id="PTHR31297">
    <property type="entry name" value="GLUCAN ENDO-1,6-BETA-GLUCOSIDASE B"/>
    <property type="match status" value="1"/>
</dbReference>
<dbReference type="GO" id="GO:0008422">
    <property type="term" value="F:beta-glucosidase activity"/>
    <property type="evidence" value="ECO:0007669"/>
    <property type="project" value="TreeGrafter"/>
</dbReference>
<keyword evidence="8" id="KW-0732">Signal</keyword>
<dbReference type="Proteomes" id="UP000184543">
    <property type="component" value="Unassembled WGS sequence"/>
</dbReference>
<dbReference type="OrthoDB" id="9800955at2"/>
<dbReference type="InterPro" id="IPR001547">
    <property type="entry name" value="Glyco_hydro_5"/>
</dbReference>
<evidence type="ECO:0000256" key="4">
    <source>
        <dbReference type="ARBA" id="ARBA00023277"/>
    </source>
</evidence>
<reference evidence="11" key="1">
    <citation type="submission" date="2016-11" db="EMBL/GenBank/DDBJ databases">
        <authorList>
            <person name="Varghese N."/>
            <person name="Submissions S."/>
        </authorList>
    </citation>
    <scope>NUCLEOTIDE SEQUENCE [LARGE SCALE GENOMIC DNA]</scope>
    <source>
        <strain evidence="11">DSM 19858</strain>
    </source>
</reference>
<dbReference type="InterPro" id="IPR018087">
    <property type="entry name" value="Glyco_hydro_5_CS"/>
</dbReference>
<evidence type="ECO:0000256" key="6">
    <source>
        <dbReference type="ARBA" id="ARBA00023326"/>
    </source>
</evidence>
<evidence type="ECO:0000259" key="9">
    <source>
        <dbReference type="Pfam" id="PF00150"/>
    </source>
</evidence>
<dbReference type="InterPro" id="IPR050386">
    <property type="entry name" value="Glycosyl_hydrolase_5"/>
</dbReference>
<evidence type="ECO:0000256" key="1">
    <source>
        <dbReference type="ARBA" id="ARBA00005641"/>
    </source>
</evidence>
<dbReference type="SUPFAM" id="SSF51445">
    <property type="entry name" value="(Trans)glycosidases"/>
    <property type="match status" value="1"/>
</dbReference>
<evidence type="ECO:0000256" key="5">
    <source>
        <dbReference type="ARBA" id="ARBA00023295"/>
    </source>
</evidence>
<protein>
    <submittedName>
        <fullName evidence="10">Endoglucanase</fullName>
    </submittedName>
</protein>
<dbReference type="AlphaFoldDB" id="A0A1M6FTM2"/>
<comment type="similarity">
    <text evidence="1 7">Belongs to the glycosyl hydrolase 5 (cellulase A) family.</text>
</comment>
<evidence type="ECO:0000256" key="2">
    <source>
        <dbReference type="ARBA" id="ARBA00022801"/>
    </source>
</evidence>
<evidence type="ECO:0000313" key="11">
    <source>
        <dbReference type="Proteomes" id="UP000184543"/>
    </source>
</evidence>
<dbReference type="Gene3D" id="3.20.20.80">
    <property type="entry name" value="Glycosidases"/>
    <property type="match status" value="1"/>
</dbReference>
<evidence type="ECO:0000256" key="7">
    <source>
        <dbReference type="RuleBase" id="RU361153"/>
    </source>
</evidence>
<feature type="chain" id="PRO_5013359560" evidence="8">
    <location>
        <begin position="23"/>
        <end position="392"/>
    </location>
</feature>
<dbReference type="InterPro" id="IPR017853">
    <property type="entry name" value="GH"/>
</dbReference>
<dbReference type="GO" id="GO:0005576">
    <property type="term" value="C:extracellular region"/>
    <property type="evidence" value="ECO:0007669"/>
    <property type="project" value="TreeGrafter"/>
</dbReference>
<dbReference type="PROSITE" id="PS51257">
    <property type="entry name" value="PROKAR_LIPOPROTEIN"/>
    <property type="match status" value="1"/>
</dbReference>
<sequence length="392" mass="43874">MRKIDLILVLLILGPVVFTACAQTKSIDPETSPADDGRVEDVEVPEQDIDGDMREITPQDFVLDMGAGWNLGNAMDTENSDETAWGNPVTTREMIDEIAQKGFKTLRLPVTWRFHMGPAPDYTIEREWLDKVEAIANFALDNDMYVIVNIHHDDTWIIPTYERAPAVKARLSKVWTQIAERFKPYGDRLIFETLNEPRYEGSPEEWKGGTAEGRDVVNQYHKVGVEAIRATGGNNAQRKIMVSTYAASTGLDALDDYVVPNDDENVIVSVHSYFPYLFSLEGSDPTWGTESDKSELLAELDKIAETFIVKGRAVVMGEWGSTHSNNVDDRTAHAEFYAKACAERGICPIWWDNGNVDEFGIFNRNTLEWNYPGIADAIVGAVDEVASKTGRD</sequence>
<gene>
    <name evidence="10" type="ORF">SAMN04488513_102546</name>
</gene>
<feature type="signal peptide" evidence="8">
    <location>
        <begin position="1"/>
        <end position="22"/>
    </location>
</feature>
<dbReference type="Pfam" id="PF00150">
    <property type="entry name" value="Cellulase"/>
    <property type="match status" value="1"/>
</dbReference>
<keyword evidence="5 7" id="KW-0326">Glycosidase</keyword>
<proteinExistence type="inferred from homology"/>
<dbReference type="EMBL" id="FQYU01000002">
    <property type="protein sequence ID" value="SHJ00949.1"/>
    <property type="molecule type" value="Genomic_DNA"/>
</dbReference>
<accession>A0A1M6FTM2</accession>
<keyword evidence="11" id="KW-1185">Reference proteome</keyword>
<organism evidence="10 11">
    <name type="scientific">Pseudozobellia thermophila</name>
    <dbReference type="NCBI Taxonomy" id="192903"/>
    <lineage>
        <taxon>Bacteria</taxon>
        <taxon>Pseudomonadati</taxon>
        <taxon>Bacteroidota</taxon>
        <taxon>Flavobacteriia</taxon>
        <taxon>Flavobacteriales</taxon>
        <taxon>Flavobacteriaceae</taxon>
        <taxon>Pseudozobellia</taxon>
    </lineage>
</organism>
<evidence type="ECO:0000256" key="8">
    <source>
        <dbReference type="SAM" id="SignalP"/>
    </source>
</evidence>
<feature type="domain" description="Glycoside hydrolase family 5" evidence="9">
    <location>
        <begin position="82"/>
        <end position="355"/>
    </location>
</feature>
<dbReference type="PANTHER" id="PTHR31297:SF41">
    <property type="entry name" value="ENDOGLUCANASE, PUTATIVE (AFU_ORTHOLOGUE AFUA_5G01830)-RELATED"/>
    <property type="match status" value="1"/>
</dbReference>
<keyword evidence="4" id="KW-0119">Carbohydrate metabolism</keyword>
<dbReference type="RefSeq" id="WP_072991460.1">
    <property type="nucleotide sequence ID" value="NZ_FQYU01000002.1"/>
</dbReference>
<keyword evidence="3" id="KW-0136">Cellulose degradation</keyword>
<dbReference type="GO" id="GO:0009986">
    <property type="term" value="C:cell surface"/>
    <property type="evidence" value="ECO:0007669"/>
    <property type="project" value="TreeGrafter"/>
</dbReference>
<keyword evidence="6" id="KW-0624">Polysaccharide degradation</keyword>
<keyword evidence="2 7" id="KW-0378">Hydrolase</keyword>
<dbReference type="GO" id="GO:0030245">
    <property type="term" value="P:cellulose catabolic process"/>
    <property type="evidence" value="ECO:0007669"/>
    <property type="project" value="UniProtKB-KW"/>
</dbReference>